<dbReference type="Gene3D" id="1.25.40.10">
    <property type="entry name" value="Tetratricopeptide repeat domain"/>
    <property type="match status" value="1"/>
</dbReference>
<evidence type="ECO:0000313" key="1">
    <source>
        <dbReference type="EMBL" id="KAK3947857.1"/>
    </source>
</evidence>
<dbReference type="Proteomes" id="UP001303222">
    <property type="component" value="Unassembled WGS sequence"/>
</dbReference>
<comment type="caution">
    <text evidence="1">The sequence shown here is derived from an EMBL/GenBank/DDBJ whole genome shotgun (WGS) entry which is preliminary data.</text>
</comment>
<reference evidence="1" key="2">
    <citation type="submission" date="2023-06" db="EMBL/GenBank/DDBJ databases">
        <authorList>
            <consortium name="Lawrence Berkeley National Laboratory"/>
            <person name="Mondo S.J."/>
            <person name="Hensen N."/>
            <person name="Bonometti L."/>
            <person name="Westerberg I."/>
            <person name="Brannstrom I.O."/>
            <person name="Guillou S."/>
            <person name="Cros-Aarteil S."/>
            <person name="Calhoun S."/>
            <person name="Haridas S."/>
            <person name="Kuo A."/>
            <person name="Pangilinan J."/>
            <person name="Riley R."/>
            <person name="Labutti K."/>
            <person name="Andreopoulos B."/>
            <person name="Lipzen A."/>
            <person name="Chen C."/>
            <person name="Yanf M."/>
            <person name="Daum C."/>
            <person name="Ng V."/>
            <person name="Clum A."/>
            <person name="Steindorff A."/>
            <person name="Ohm R."/>
            <person name="Martin F."/>
            <person name="Silar P."/>
            <person name="Natvig D."/>
            <person name="Lalanne C."/>
            <person name="Gautier V."/>
            <person name="Ament-Velasquez S.L."/>
            <person name="Kruys A."/>
            <person name="Hutchinson M.I."/>
            <person name="Powell A.J."/>
            <person name="Barry K."/>
            <person name="Miller A.N."/>
            <person name="Grigoriev I.V."/>
            <person name="Debuchy R."/>
            <person name="Gladieux P."/>
            <person name="Thoren M.H."/>
            <person name="Johannesson H."/>
        </authorList>
    </citation>
    <scope>NUCLEOTIDE SEQUENCE</scope>
    <source>
        <strain evidence="1">CBS 626.80</strain>
    </source>
</reference>
<gene>
    <name evidence="1" type="ORF">QBC32DRAFT_223272</name>
</gene>
<organism evidence="1 2">
    <name type="scientific">Pseudoneurospora amorphoporcata</name>
    <dbReference type="NCBI Taxonomy" id="241081"/>
    <lineage>
        <taxon>Eukaryota</taxon>
        <taxon>Fungi</taxon>
        <taxon>Dikarya</taxon>
        <taxon>Ascomycota</taxon>
        <taxon>Pezizomycotina</taxon>
        <taxon>Sordariomycetes</taxon>
        <taxon>Sordariomycetidae</taxon>
        <taxon>Sordariales</taxon>
        <taxon>Sordariaceae</taxon>
        <taxon>Pseudoneurospora</taxon>
    </lineage>
</organism>
<evidence type="ECO:0000313" key="2">
    <source>
        <dbReference type="Proteomes" id="UP001303222"/>
    </source>
</evidence>
<dbReference type="SUPFAM" id="SSF48452">
    <property type="entry name" value="TPR-like"/>
    <property type="match status" value="1"/>
</dbReference>
<dbReference type="Pfam" id="PF13424">
    <property type="entry name" value="TPR_12"/>
    <property type="match status" value="1"/>
</dbReference>
<reference evidence="1" key="1">
    <citation type="journal article" date="2023" name="Mol. Phylogenet. Evol.">
        <title>Genome-scale phylogeny and comparative genomics of the fungal order Sordariales.</title>
        <authorList>
            <person name="Hensen N."/>
            <person name="Bonometti L."/>
            <person name="Westerberg I."/>
            <person name="Brannstrom I.O."/>
            <person name="Guillou S."/>
            <person name="Cros-Aarteil S."/>
            <person name="Calhoun S."/>
            <person name="Haridas S."/>
            <person name="Kuo A."/>
            <person name="Mondo S."/>
            <person name="Pangilinan J."/>
            <person name="Riley R."/>
            <person name="LaButti K."/>
            <person name="Andreopoulos B."/>
            <person name="Lipzen A."/>
            <person name="Chen C."/>
            <person name="Yan M."/>
            <person name="Daum C."/>
            <person name="Ng V."/>
            <person name="Clum A."/>
            <person name="Steindorff A."/>
            <person name="Ohm R.A."/>
            <person name="Martin F."/>
            <person name="Silar P."/>
            <person name="Natvig D.O."/>
            <person name="Lalanne C."/>
            <person name="Gautier V."/>
            <person name="Ament-Velasquez S.L."/>
            <person name="Kruys A."/>
            <person name="Hutchinson M.I."/>
            <person name="Powell A.J."/>
            <person name="Barry K."/>
            <person name="Miller A.N."/>
            <person name="Grigoriev I.V."/>
            <person name="Debuchy R."/>
            <person name="Gladieux P."/>
            <person name="Hiltunen Thoren M."/>
            <person name="Johannesson H."/>
        </authorList>
    </citation>
    <scope>NUCLEOTIDE SEQUENCE</scope>
    <source>
        <strain evidence="1">CBS 626.80</strain>
    </source>
</reference>
<feature type="non-terminal residue" evidence="1">
    <location>
        <position position="1"/>
    </location>
</feature>
<proteinExistence type="predicted"/>
<accession>A0AAN6NL45</accession>
<dbReference type="EMBL" id="MU859305">
    <property type="protein sequence ID" value="KAK3947857.1"/>
    <property type="molecule type" value="Genomic_DNA"/>
</dbReference>
<dbReference type="InterPro" id="IPR011990">
    <property type="entry name" value="TPR-like_helical_dom_sf"/>
</dbReference>
<protein>
    <submittedName>
        <fullName evidence="1">Nb-arc and tpr domain protein</fullName>
    </submittedName>
</protein>
<dbReference type="AlphaFoldDB" id="A0AAN6NL45"/>
<sequence length="62" mass="7069">SKAETMYQRALEGCEKALEPDHTSNLDIVNNLGLLYSDQGRLKEADNTRRILALHHDFDNAR</sequence>
<keyword evidence="2" id="KW-1185">Reference proteome</keyword>
<name>A0AAN6NL45_9PEZI</name>